<name>A0A2S4JFG5_9SPIO</name>
<dbReference type="RefSeq" id="WP_103681247.1">
    <property type="nucleotide sequence ID" value="NZ_LPWH01000124.1"/>
</dbReference>
<feature type="transmembrane region" description="Helical" evidence="6">
    <location>
        <begin position="194"/>
        <end position="212"/>
    </location>
</feature>
<feature type="transmembrane region" description="Helical" evidence="6">
    <location>
        <begin position="126"/>
        <end position="146"/>
    </location>
</feature>
<feature type="transmembrane region" description="Helical" evidence="6">
    <location>
        <begin position="82"/>
        <end position="105"/>
    </location>
</feature>
<evidence type="ECO:0000313" key="7">
    <source>
        <dbReference type="EMBL" id="POQ98294.1"/>
    </source>
</evidence>
<evidence type="ECO:0000256" key="2">
    <source>
        <dbReference type="ARBA" id="ARBA00022475"/>
    </source>
</evidence>
<feature type="transmembrane region" description="Helical" evidence="6">
    <location>
        <begin position="218"/>
        <end position="235"/>
    </location>
</feature>
<organism evidence="7 8">
    <name type="scientific">Alkalispirochaeta sphaeroplastigenens</name>
    <dbReference type="NCBI Taxonomy" id="1187066"/>
    <lineage>
        <taxon>Bacteria</taxon>
        <taxon>Pseudomonadati</taxon>
        <taxon>Spirochaetota</taxon>
        <taxon>Spirochaetia</taxon>
        <taxon>Spirochaetales</taxon>
        <taxon>Spirochaetaceae</taxon>
        <taxon>Alkalispirochaeta</taxon>
    </lineage>
</organism>
<comment type="caution">
    <text evidence="7">The sequence shown here is derived from an EMBL/GenBank/DDBJ whole genome shotgun (WGS) entry which is preliminary data.</text>
</comment>
<keyword evidence="5 6" id="KW-0472">Membrane</keyword>
<dbReference type="EMBL" id="LPWH01000124">
    <property type="protein sequence ID" value="POQ98294.1"/>
    <property type="molecule type" value="Genomic_DNA"/>
</dbReference>
<keyword evidence="4 6" id="KW-1133">Transmembrane helix</keyword>
<gene>
    <name evidence="7" type="ORF">AU468_13845</name>
</gene>
<evidence type="ECO:0000256" key="4">
    <source>
        <dbReference type="ARBA" id="ARBA00022989"/>
    </source>
</evidence>
<dbReference type="PANTHER" id="PTHR43370">
    <property type="entry name" value="SUGAR ABC TRANSPORTER INTEGRAL MEMBRANE PROTEIN-RELATED"/>
    <property type="match status" value="1"/>
</dbReference>
<accession>A0A2S4JFG5</accession>
<dbReference type="PANTHER" id="PTHR43370:SF1">
    <property type="entry name" value="GUANOSINE ABC TRANSPORTER PERMEASE PROTEIN NUPQ"/>
    <property type="match status" value="1"/>
</dbReference>
<keyword evidence="3 6" id="KW-0812">Transmembrane</keyword>
<dbReference type="Proteomes" id="UP000237350">
    <property type="component" value="Unassembled WGS sequence"/>
</dbReference>
<protein>
    <recommendedName>
        <fullName evidence="9">ABC transporter permease</fullName>
    </recommendedName>
</protein>
<proteinExistence type="predicted"/>
<keyword evidence="8" id="KW-1185">Reference proteome</keyword>
<dbReference type="GO" id="GO:0005886">
    <property type="term" value="C:plasma membrane"/>
    <property type="evidence" value="ECO:0007669"/>
    <property type="project" value="UniProtKB-SubCell"/>
</dbReference>
<feature type="transmembrane region" description="Helical" evidence="6">
    <location>
        <begin position="32"/>
        <end position="49"/>
    </location>
</feature>
<dbReference type="OrthoDB" id="370051at2"/>
<comment type="subcellular location">
    <subcellularLocation>
        <location evidence="1">Cell membrane</location>
        <topology evidence="1">Multi-pass membrane protein</topology>
    </subcellularLocation>
</comment>
<feature type="transmembrane region" description="Helical" evidence="6">
    <location>
        <begin position="56"/>
        <end position="76"/>
    </location>
</feature>
<reference evidence="8" key="1">
    <citation type="submission" date="2015-12" db="EMBL/GenBank/DDBJ databases">
        <authorList>
            <person name="Lodha T.D."/>
            <person name="Chintalapati S."/>
            <person name="Chintalapati V.R."/>
            <person name="Sravanthi T."/>
        </authorList>
    </citation>
    <scope>NUCLEOTIDE SEQUENCE [LARGE SCALE GENOMIC DNA]</scope>
    <source>
        <strain evidence="8">JC133</strain>
    </source>
</reference>
<dbReference type="GO" id="GO:0022857">
    <property type="term" value="F:transmembrane transporter activity"/>
    <property type="evidence" value="ECO:0007669"/>
    <property type="project" value="InterPro"/>
</dbReference>
<keyword evidence="2" id="KW-1003">Cell membrane</keyword>
<feature type="transmembrane region" description="Helical" evidence="6">
    <location>
        <begin position="247"/>
        <end position="266"/>
    </location>
</feature>
<evidence type="ECO:0000256" key="5">
    <source>
        <dbReference type="ARBA" id="ARBA00023136"/>
    </source>
</evidence>
<evidence type="ECO:0008006" key="9">
    <source>
        <dbReference type="Google" id="ProtNLM"/>
    </source>
</evidence>
<evidence type="ECO:0000256" key="3">
    <source>
        <dbReference type="ARBA" id="ARBA00022692"/>
    </source>
</evidence>
<evidence type="ECO:0000256" key="1">
    <source>
        <dbReference type="ARBA" id="ARBA00004651"/>
    </source>
</evidence>
<evidence type="ECO:0000256" key="6">
    <source>
        <dbReference type="SAM" id="Phobius"/>
    </source>
</evidence>
<dbReference type="InterPro" id="IPR001851">
    <property type="entry name" value="ABC_transp_permease"/>
</dbReference>
<sequence length="271" mass="28268">MIAHLLQSSSFLLIAALGGLVAERSGILNIGLEGMIALGAFTAVAARLAGLSPTGAIVAAALAGVVPALIFGQFVLRWRANPFIVGLAINLLSAGTIPFLAETILGTRGSVRLPPGSGLPIQAVPFWALGVLVLVWGGLFHTIPGLRLRVAGEEPRWLQENHVAVAPYRLLGLIASGIFCGLAGALLALRIGAYLPGISAGRGWIALVIIYLGYRRPWGLAVAALFFGLVEALAVRAQATAVISPTIILALPYLLTVIAFVAYSALFRRRA</sequence>
<evidence type="ECO:0000313" key="8">
    <source>
        <dbReference type="Proteomes" id="UP000237350"/>
    </source>
</evidence>
<dbReference type="CDD" id="cd06580">
    <property type="entry name" value="TM_PBP1_transp_TpRbsC_like"/>
    <property type="match status" value="1"/>
</dbReference>
<feature type="transmembrane region" description="Helical" evidence="6">
    <location>
        <begin position="166"/>
        <end position="187"/>
    </location>
</feature>
<dbReference type="AlphaFoldDB" id="A0A2S4JFG5"/>
<dbReference type="Pfam" id="PF02653">
    <property type="entry name" value="BPD_transp_2"/>
    <property type="match status" value="1"/>
</dbReference>